<dbReference type="CDD" id="cd00378">
    <property type="entry name" value="SHMT"/>
    <property type="match status" value="1"/>
</dbReference>
<comment type="caution">
    <text evidence="6">Lacks conserved residue(s) required for the propagation of feature annotation.</text>
</comment>
<dbReference type="GO" id="GO:0032259">
    <property type="term" value="P:methylation"/>
    <property type="evidence" value="ECO:0007669"/>
    <property type="project" value="UniProtKB-KW"/>
</dbReference>
<feature type="binding site" evidence="6">
    <location>
        <begin position="129"/>
        <end position="131"/>
    </location>
    <ligand>
        <name>(6S)-5,6,7,8-tetrahydrofolate</name>
        <dbReference type="ChEBI" id="CHEBI:57453"/>
    </ligand>
</feature>
<evidence type="ECO:0000256" key="2">
    <source>
        <dbReference type="ARBA" id="ARBA00006376"/>
    </source>
</evidence>
<dbReference type="Gene3D" id="3.40.640.10">
    <property type="entry name" value="Type I PLP-dependent aspartate aminotransferase-like (Major domain)"/>
    <property type="match status" value="1"/>
</dbReference>
<keyword evidence="3 6" id="KW-0554">One-carbon metabolism</keyword>
<dbReference type="UniPathway" id="UPA00193"/>
<dbReference type="InterPro" id="IPR015424">
    <property type="entry name" value="PyrdxlP-dep_Trfase"/>
</dbReference>
<comment type="pathway">
    <text evidence="6">Amino-acid biosynthesis; glycine biosynthesis; glycine from L-serine: step 1/1.</text>
</comment>
<dbReference type="PANTHER" id="PTHR11680">
    <property type="entry name" value="SERINE HYDROXYMETHYLTRANSFERASE"/>
    <property type="match status" value="1"/>
</dbReference>
<dbReference type="PANTHER" id="PTHR11680:SF35">
    <property type="entry name" value="SERINE HYDROXYMETHYLTRANSFERASE 1"/>
    <property type="match status" value="1"/>
</dbReference>
<feature type="modified residue" description="N6-(pyridoxal phosphate)lysine" evidence="6 7">
    <location>
        <position position="233"/>
    </location>
</feature>
<comment type="similarity">
    <text evidence="2 6">Belongs to the SHMT family.</text>
</comment>
<comment type="catalytic activity">
    <reaction evidence="6">
        <text>(6R)-5,10-methylene-5,6,7,8-tetrahydrofolate + glycine + H2O = (6S)-5,6,7,8-tetrahydrofolate + L-serine</text>
        <dbReference type="Rhea" id="RHEA:15481"/>
        <dbReference type="ChEBI" id="CHEBI:15377"/>
        <dbReference type="ChEBI" id="CHEBI:15636"/>
        <dbReference type="ChEBI" id="CHEBI:33384"/>
        <dbReference type="ChEBI" id="CHEBI:57305"/>
        <dbReference type="ChEBI" id="CHEBI:57453"/>
        <dbReference type="EC" id="2.1.2.1"/>
    </reaction>
</comment>
<feature type="domain" description="Serine hydroxymethyltransferase-like" evidence="8">
    <location>
        <begin position="14"/>
        <end position="393"/>
    </location>
</feature>
<evidence type="ECO:0000256" key="5">
    <source>
        <dbReference type="ARBA" id="ARBA00022898"/>
    </source>
</evidence>
<dbReference type="Gene3D" id="3.90.1150.10">
    <property type="entry name" value="Aspartate Aminotransferase, domain 1"/>
    <property type="match status" value="1"/>
</dbReference>
<organism evidence="9 10">
    <name type="scientific">Candidatus Yanofskybacteria bacterium GW2011_GWA2_44_9</name>
    <dbReference type="NCBI Taxonomy" id="1619025"/>
    <lineage>
        <taxon>Bacteria</taxon>
        <taxon>Candidatus Yanofskyibacteriota</taxon>
    </lineage>
</organism>
<evidence type="ECO:0000256" key="1">
    <source>
        <dbReference type="ARBA" id="ARBA00001933"/>
    </source>
</evidence>
<comment type="function">
    <text evidence="6">Catalyzes the reversible interconversion of serine and glycine with tetrahydrofolate (THF) serving as the one-carbon carrier. This reaction serves as the major source of one-carbon groups required for the biosynthesis of purines, thymidylate, methionine, and other important biomolecules. Also exhibits THF-independent aldolase activity toward beta-hydroxyamino acids, producing glycine and aldehydes, via a retro-aldol mechanism.</text>
</comment>
<evidence type="ECO:0000256" key="3">
    <source>
        <dbReference type="ARBA" id="ARBA00022563"/>
    </source>
</evidence>
<feature type="site" description="Plays an important role in substrate specificity" evidence="6">
    <location>
        <position position="232"/>
    </location>
</feature>
<dbReference type="PATRIC" id="fig|1619025.3.peg.94"/>
<reference evidence="9 10" key="1">
    <citation type="journal article" date="2015" name="Nature">
        <title>rRNA introns, odd ribosomes, and small enigmatic genomes across a large radiation of phyla.</title>
        <authorList>
            <person name="Brown C.T."/>
            <person name="Hug L.A."/>
            <person name="Thomas B.C."/>
            <person name="Sharon I."/>
            <person name="Castelle C.J."/>
            <person name="Singh A."/>
            <person name="Wilkins M.J."/>
            <person name="Williams K.H."/>
            <person name="Banfield J.F."/>
        </authorList>
    </citation>
    <scope>NUCLEOTIDE SEQUENCE [LARGE SCALE GENOMIC DNA]</scope>
</reference>
<dbReference type="AlphaFoldDB" id="A0A0G1KGT7"/>
<evidence type="ECO:0000313" key="9">
    <source>
        <dbReference type="EMBL" id="KKT82715.1"/>
    </source>
</evidence>
<comment type="cofactor">
    <cofactor evidence="1 6 7">
        <name>pyridoxal 5'-phosphate</name>
        <dbReference type="ChEBI" id="CHEBI:597326"/>
    </cofactor>
</comment>
<comment type="caution">
    <text evidence="9">The sequence shown here is derived from an EMBL/GenBank/DDBJ whole genome shotgun (WGS) entry which is preliminary data.</text>
</comment>
<dbReference type="GO" id="GO:0008168">
    <property type="term" value="F:methyltransferase activity"/>
    <property type="evidence" value="ECO:0007669"/>
    <property type="project" value="UniProtKB-KW"/>
</dbReference>
<keyword evidence="5 6" id="KW-0663">Pyridoxal phosphate</keyword>
<keyword evidence="6" id="KW-0028">Amino-acid biosynthesis</keyword>
<comment type="pathway">
    <text evidence="6">One-carbon metabolism; tetrahydrofolate interconversion.</text>
</comment>
<name>A0A0G1KGT7_9BACT</name>
<dbReference type="GO" id="GO:0004372">
    <property type="term" value="F:glycine hydroxymethyltransferase activity"/>
    <property type="evidence" value="ECO:0007669"/>
    <property type="project" value="UniProtKB-UniRule"/>
</dbReference>
<dbReference type="GO" id="GO:0019264">
    <property type="term" value="P:glycine biosynthetic process from serine"/>
    <property type="evidence" value="ECO:0007669"/>
    <property type="project" value="UniProtKB-UniRule"/>
</dbReference>
<dbReference type="PIRSF" id="PIRSF000412">
    <property type="entry name" value="SHMT"/>
    <property type="match status" value="1"/>
</dbReference>
<keyword evidence="4 6" id="KW-0808">Transferase</keyword>
<dbReference type="GO" id="GO:0005829">
    <property type="term" value="C:cytosol"/>
    <property type="evidence" value="ECO:0007669"/>
    <property type="project" value="TreeGrafter"/>
</dbReference>
<dbReference type="EMBL" id="LCJR01000002">
    <property type="protein sequence ID" value="KKT82715.1"/>
    <property type="molecule type" value="Genomic_DNA"/>
</dbReference>
<comment type="subunit">
    <text evidence="6">Homodimer.</text>
</comment>
<evidence type="ECO:0000259" key="8">
    <source>
        <dbReference type="Pfam" id="PF00464"/>
    </source>
</evidence>
<evidence type="ECO:0000313" key="10">
    <source>
        <dbReference type="Proteomes" id="UP000034032"/>
    </source>
</evidence>
<sequence>MGRSGLIENYYMSKVIEILRKEEKRQKTVINLIPSENYVSKNVLRALGSVFTNKYAEGKSGFRYYSGNKFTDELEDYVKELGLKVFGASSKEYGINVQPYSGSIANLAAYLSVLKSGDKILAMSLEHGGHLTHGHKVSMTGQLFSFSHYGVNTKGFIDYKDILKIAKKFRPKLIVAGATAYPREINFKKFREIADEVGALLMADVSHIAGLIVGGVHLSPIPYADIVTSTTHKTLRGPRGAIIISKHQIQKSKFNLTESIDKTVFPGLQGGPQMHTIAAMGVAFEEALQPSFKKYANQVVKNAKKLAEELKRAGFKLISGGTDNHLILVDVTSLGLLGKEAADRLEANGIIVNKNSIPFDTRKPWDPSGIRLGTPAVTTQGMKEEDMVEIAKRIAETLISKS</sequence>
<dbReference type="NCBIfam" id="NF000586">
    <property type="entry name" value="PRK00011.1"/>
    <property type="match status" value="1"/>
</dbReference>
<feature type="binding site" evidence="6">
    <location>
        <position position="125"/>
    </location>
    <ligand>
        <name>(6S)-5,6,7,8-tetrahydrofolate</name>
        <dbReference type="ChEBI" id="CHEBI:57453"/>
    </ligand>
</feature>
<dbReference type="EC" id="2.1.2.1" evidence="6"/>
<keyword evidence="6" id="KW-0963">Cytoplasm</keyword>
<dbReference type="InterPro" id="IPR001085">
    <property type="entry name" value="Ser_HO-MeTrfase"/>
</dbReference>
<keyword evidence="9" id="KW-0489">Methyltransferase</keyword>
<evidence type="ECO:0000256" key="6">
    <source>
        <dbReference type="HAMAP-Rule" id="MF_00051"/>
    </source>
</evidence>
<dbReference type="InterPro" id="IPR015421">
    <property type="entry name" value="PyrdxlP-dep_Trfase_major"/>
</dbReference>
<dbReference type="Proteomes" id="UP000034032">
    <property type="component" value="Unassembled WGS sequence"/>
</dbReference>
<evidence type="ECO:0000256" key="4">
    <source>
        <dbReference type="ARBA" id="ARBA00022679"/>
    </source>
</evidence>
<dbReference type="InterPro" id="IPR049943">
    <property type="entry name" value="Ser_HO-MeTrfase-like"/>
</dbReference>
<comment type="subcellular location">
    <subcellularLocation>
        <location evidence="6">Cytoplasm</location>
    </subcellularLocation>
</comment>
<dbReference type="HAMAP" id="MF_00051">
    <property type="entry name" value="SHMT"/>
    <property type="match status" value="1"/>
</dbReference>
<dbReference type="InterPro" id="IPR015422">
    <property type="entry name" value="PyrdxlP-dep_Trfase_small"/>
</dbReference>
<proteinExistence type="inferred from homology"/>
<evidence type="ECO:0000256" key="7">
    <source>
        <dbReference type="PIRSR" id="PIRSR000412-50"/>
    </source>
</evidence>
<dbReference type="InterPro" id="IPR039429">
    <property type="entry name" value="SHMT-like_dom"/>
</dbReference>
<gene>
    <name evidence="6" type="primary">glyA</name>
    <name evidence="9" type="ORF">UW79_C0002G0032</name>
</gene>
<dbReference type="GO" id="GO:0035999">
    <property type="term" value="P:tetrahydrofolate interconversion"/>
    <property type="evidence" value="ECO:0007669"/>
    <property type="project" value="UniProtKB-UniRule"/>
</dbReference>
<accession>A0A0G1KGT7</accession>
<protein>
    <recommendedName>
        <fullName evidence="6">Serine hydroxymethyltransferase</fullName>
        <shortName evidence="6">SHMT</shortName>
        <shortName evidence="6">Serine methylase</shortName>
        <ecNumber evidence="6">2.1.2.1</ecNumber>
    </recommendedName>
</protein>
<dbReference type="GO" id="GO:0030170">
    <property type="term" value="F:pyridoxal phosphate binding"/>
    <property type="evidence" value="ECO:0007669"/>
    <property type="project" value="UniProtKB-UniRule"/>
</dbReference>
<dbReference type="Pfam" id="PF00464">
    <property type="entry name" value="SHMT"/>
    <property type="match status" value="1"/>
</dbReference>
<dbReference type="SUPFAM" id="SSF53383">
    <property type="entry name" value="PLP-dependent transferases"/>
    <property type="match status" value="1"/>
</dbReference>
<dbReference type="InterPro" id="IPR019798">
    <property type="entry name" value="Ser_HO-MeTrfase_PLP_BS"/>
</dbReference>
<dbReference type="UniPathway" id="UPA00288">
    <property type="reaction ID" value="UER01023"/>
</dbReference>
<dbReference type="PROSITE" id="PS00096">
    <property type="entry name" value="SHMT"/>
    <property type="match status" value="1"/>
</dbReference>